<keyword evidence="8" id="KW-1185">Reference proteome</keyword>
<evidence type="ECO:0000256" key="1">
    <source>
        <dbReference type="ARBA" id="ARBA00005854"/>
    </source>
</evidence>
<dbReference type="Proteomes" id="UP001595764">
    <property type="component" value="Unassembled WGS sequence"/>
</dbReference>
<evidence type="ECO:0000259" key="6">
    <source>
        <dbReference type="Pfam" id="PF02826"/>
    </source>
</evidence>
<dbReference type="PANTHER" id="PTHR10996:SF178">
    <property type="entry name" value="2-HYDROXYACID DEHYDROGENASE YGL185C-RELATED"/>
    <property type="match status" value="1"/>
</dbReference>
<reference evidence="8" key="1">
    <citation type="journal article" date="2019" name="Int. J. Syst. Evol. Microbiol.">
        <title>The Global Catalogue of Microorganisms (GCM) 10K type strain sequencing project: providing services to taxonomists for standard genome sequencing and annotation.</title>
        <authorList>
            <consortium name="The Broad Institute Genomics Platform"/>
            <consortium name="The Broad Institute Genome Sequencing Center for Infectious Disease"/>
            <person name="Wu L."/>
            <person name="Ma J."/>
        </authorList>
    </citation>
    <scope>NUCLEOTIDE SEQUENCE [LARGE SCALE GENOMIC DNA]</scope>
    <source>
        <strain evidence="8">CGMCC 4.7682</strain>
    </source>
</reference>
<gene>
    <name evidence="7" type="ORF">ACFORO_03885</name>
</gene>
<comment type="caution">
    <text evidence="7">The sequence shown here is derived from an EMBL/GenBank/DDBJ whole genome shotgun (WGS) entry which is preliminary data.</text>
</comment>
<evidence type="ECO:0000256" key="3">
    <source>
        <dbReference type="ARBA" id="ARBA00023027"/>
    </source>
</evidence>
<dbReference type="SUPFAM" id="SSF51735">
    <property type="entry name" value="NAD(P)-binding Rossmann-fold domains"/>
    <property type="match status" value="1"/>
</dbReference>
<evidence type="ECO:0000259" key="5">
    <source>
        <dbReference type="Pfam" id="PF00389"/>
    </source>
</evidence>
<dbReference type="Pfam" id="PF02826">
    <property type="entry name" value="2-Hacid_dh_C"/>
    <property type="match status" value="1"/>
</dbReference>
<organism evidence="7 8">
    <name type="scientific">Amycolatopsis halotolerans</name>
    <dbReference type="NCBI Taxonomy" id="330083"/>
    <lineage>
        <taxon>Bacteria</taxon>
        <taxon>Bacillati</taxon>
        <taxon>Actinomycetota</taxon>
        <taxon>Actinomycetes</taxon>
        <taxon>Pseudonocardiales</taxon>
        <taxon>Pseudonocardiaceae</taxon>
        <taxon>Amycolatopsis</taxon>
    </lineage>
</organism>
<evidence type="ECO:0000256" key="4">
    <source>
        <dbReference type="RuleBase" id="RU003719"/>
    </source>
</evidence>
<dbReference type="RefSeq" id="WP_377869510.1">
    <property type="nucleotide sequence ID" value="NZ_JBHMAY010000012.1"/>
</dbReference>
<comment type="similarity">
    <text evidence="1 4">Belongs to the D-isomer specific 2-hydroxyacid dehydrogenase family.</text>
</comment>
<evidence type="ECO:0000313" key="8">
    <source>
        <dbReference type="Proteomes" id="UP001595764"/>
    </source>
</evidence>
<dbReference type="Gene3D" id="3.40.50.720">
    <property type="entry name" value="NAD(P)-binding Rossmann-like Domain"/>
    <property type="match status" value="2"/>
</dbReference>
<dbReference type="InterPro" id="IPR006139">
    <property type="entry name" value="D-isomer_2_OHA_DH_cat_dom"/>
</dbReference>
<accession>A0ABV7QAE8</accession>
<dbReference type="Pfam" id="PF00389">
    <property type="entry name" value="2-Hacid_dh"/>
    <property type="match status" value="1"/>
</dbReference>
<name>A0ABV7QAE8_9PSEU</name>
<dbReference type="InterPro" id="IPR036291">
    <property type="entry name" value="NAD(P)-bd_dom_sf"/>
</dbReference>
<dbReference type="InterPro" id="IPR006140">
    <property type="entry name" value="D-isomer_DH_NAD-bd"/>
</dbReference>
<keyword evidence="2 4" id="KW-0560">Oxidoreductase</keyword>
<protein>
    <submittedName>
        <fullName evidence="7">Hydroxyacid dehydrogenase</fullName>
    </submittedName>
</protein>
<dbReference type="PANTHER" id="PTHR10996">
    <property type="entry name" value="2-HYDROXYACID DEHYDROGENASE-RELATED"/>
    <property type="match status" value="1"/>
</dbReference>
<evidence type="ECO:0000313" key="7">
    <source>
        <dbReference type="EMBL" id="MFC3509293.1"/>
    </source>
</evidence>
<feature type="domain" description="D-isomer specific 2-hydroxyacid dehydrogenase NAD-binding" evidence="6">
    <location>
        <begin position="118"/>
        <end position="291"/>
    </location>
</feature>
<evidence type="ECO:0000256" key="2">
    <source>
        <dbReference type="ARBA" id="ARBA00023002"/>
    </source>
</evidence>
<dbReference type="SUPFAM" id="SSF52283">
    <property type="entry name" value="Formate/glycerate dehydrogenase catalytic domain-like"/>
    <property type="match status" value="1"/>
</dbReference>
<dbReference type="InterPro" id="IPR050223">
    <property type="entry name" value="D-isomer_2-hydroxyacid_DH"/>
</dbReference>
<dbReference type="CDD" id="cd12167">
    <property type="entry name" value="2-Hacid_dh_8"/>
    <property type="match status" value="1"/>
</dbReference>
<keyword evidence="3" id="KW-0520">NAD</keyword>
<feature type="domain" description="D-isomer specific 2-hydroxyacid dehydrogenase catalytic" evidence="5">
    <location>
        <begin position="47"/>
        <end position="322"/>
    </location>
</feature>
<dbReference type="EMBL" id="JBHRWI010000004">
    <property type="protein sequence ID" value="MFC3509293.1"/>
    <property type="molecule type" value="Genomic_DNA"/>
</dbReference>
<sequence length="331" mass="35391">MTQRPRALFAMASRYVPGLFPAPVLERLHAVADLDPDVVAENFGEVELADVEVLITGWRCPPITADVLERAPRLRAAFHAAGGVKAHVTEACWERGLRITSAADANALPVAEFSLAAILFAGKDAFRERESYRSHRTPGDPASGGEPGNYGARVGVIGASRTGRRLIELLRPFDFRVSVTDPFLDQEGAARLGVELLELPELLAASDIVTVQAPDLPETRNLLDTAELALLRDGATLVNTARGALVNTAALTRELATGRIKAVLDVTEPEVLPPGHPLWTLPNVFLTPHLAGSRGNELARLGASAVRELELFAAGKPAAYPVHRAALARLA</sequence>
<proteinExistence type="inferred from homology"/>